<dbReference type="EMBL" id="JACJKX010000010">
    <property type="protein sequence ID" value="MBM6928832.1"/>
    <property type="molecule type" value="Genomic_DNA"/>
</dbReference>
<evidence type="ECO:0000313" key="3">
    <source>
        <dbReference type="EMBL" id="MBM6928832.1"/>
    </source>
</evidence>
<dbReference type="Proteomes" id="UP000777002">
    <property type="component" value="Unassembled WGS sequence"/>
</dbReference>
<dbReference type="RefSeq" id="WP_205050424.1">
    <property type="nucleotide sequence ID" value="NZ_JACJKX010000010.1"/>
</dbReference>
<gene>
    <name evidence="3" type="ORF">H5985_06060</name>
</gene>
<keyword evidence="4" id="KW-1185">Reference proteome</keyword>
<feature type="domain" description="Transposase IS4-like" evidence="1">
    <location>
        <begin position="264"/>
        <end position="381"/>
    </location>
</feature>
<evidence type="ECO:0000259" key="2">
    <source>
        <dbReference type="Pfam" id="PF05598"/>
    </source>
</evidence>
<protein>
    <submittedName>
        <fullName evidence="3">Transposase</fullName>
    </submittedName>
</protein>
<proteinExistence type="predicted"/>
<dbReference type="Pfam" id="PF01609">
    <property type="entry name" value="DDE_Tnp_1"/>
    <property type="match status" value="1"/>
</dbReference>
<reference evidence="3 4" key="1">
    <citation type="journal article" date="2021" name="Sci. Rep.">
        <title>The distribution of antibiotic resistance genes in chicken gut microbiota commensals.</title>
        <authorList>
            <person name="Juricova H."/>
            <person name="Matiasovicova J."/>
            <person name="Kubasova T."/>
            <person name="Cejkova D."/>
            <person name="Rychlik I."/>
        </authorList>
    </citation>
    <scope>NUCLEOTIDE SEQUENCE [LARGE SCALE GENOMIC DNA]</scope>
    <source>
        <strain evidence="3 4">An562</strain>
    </source>
</reference>
<dbReference type="Pfam" id="PF05598">
    <property type="entry name" value="DUF772"/>
    <property type="match status" value="1"/>
</dbReference>
<comment type="caution">
    <text evidence="3">The sequence shown here is derived from an EMBL/GenBank/DDBJ whole genome shotgun (WGS) entry which is preliminary data.</text>
</comment>
<dbReference type="PANTHER" id="PTHR33408:SF2">
    <property type="entry name" value="TRANSPOSASE DDE DOMAIN-CONTAINING PROTEIN"/>
    <property type="match status" value="1"/>
</dbReference>
<feature type="domain" description="Transposase InsH N-terminal" evidence="2">
    <location>
        <begin position="20"/>
        <end position="104"/>
    </location>
</feature>
<dbReference type="InterPro" id="IPR008490">
    <property type="entry name" value="Transposase_InsH_N"/>
</dbReference>
<organism evidence="3 4">
    <name type="scientific">Parasutterella secunda</name>
    <dbReference type="NCBI Taxonomy" id="626947"/>
    <lineage>
        <taxon>Bacteria</taxon>
        <taxon>Pseudomonadati</taxon>
        <taxon>Pseudomonadota</taxon>
        <taxon>Betaproteobacteria</taxon>
        <taxon>Burkholderiales</taxon>
        <taxon>Sutterellaceae</taxon>
        <taxon>Parasutterella</taxon>
    </lineage>
</organism>
<dbReference type="InterPro" id="IPR002559">
    <property type="entry name" value="Transposase_11"/>
</dbReference>
<accession>A0ABS2GV83</accession>
<name>A0ABS2GV83_9BURK</name>
<evidence type="ECO:0000313" key="4">
    <source>
        <dbReference type="Proteomes" id="UP000777002"/>
    </source>
</evidence>
<feature type="non-terminal residue" evidence="3">
    <location>
        <position position="387"/>
    </location>
</feature>
<dbReference type="PANTHER" id="PTHR33408">
    <property type="entry name" value="TRANSPOSASE"/>
    <property type="match status" value="1"/>
</dbReference>
<sequence length="387" mass="43944">MDHFRAIGPQLFNSFPIQVEEREKLDAFLQVLESSQVWKYLNSKDETGRPAYDQYRLFAVILLGFALGKASLREIESSCRNDLRFIYITGGSYPSYVTISRFIQNVITPNIEQIFACIVKRIFSETQLNMQTVFLDGTKQEANANKYKFVWKPIHYHQKLSDKVRALLNTLALSANVPAERILSSKIIMDKLDEAKQIPPENVPGGLKALNAMRNNLASYLLKTVEYEEKEAICGPNRNSYYKTDHDATAMCLKQDYYSGLGSNMHAAYSVQALVSTGFIVSYLVSQERSDLKSFQPILNTFKRMYGYYPKEVGADSGYGNLDNYEYCKKLGIDAYVKYQAWNGESSGRNPAVYESLADGSILCLGKRKGYITEIKNRHPKKPGVVF</sequence>
<evidence type="ECO:0000259" key="1">
    <source>
        <dbReference type="Pfam" id="PF01609"/>
    </source>
</evidence>